<feature type="transmembrane region" description="Helical" evidence="18">
    <location>
        <begin position="388"/>
        <end position="406"/>
    </location>
</feature>
<dbReference type="SUPFAM" id="SSF52833">
    <property type="entry name" value="Thioredoxin-like"/>
    <property type="match status" value="1"/>
</dbReference>
<evidence type="ECO:0000256" key="17">
    <source>
        <dbReference type="ARBA" id="ARBA00047804"/>
    </source>
</evidence>
<dbReference type="EC" id="1.8.1.8" evidence="18"/>
<dbReference type="HAMAP" id="MF_00399">
    <property type="entry name" value="DbsD"/>
    <property type="match status" value="1"/>
</dbReference>
<feature type="disulfide bond" description="Redox-active" evidence="18">
    <location>
        <begin position="511"/>
        <end position="514"/>
    </location>
</feature>
<evidence type="ECO:0000256" key="2">
    <source>
        <dbReference type="ARBA" id="ARBA00007241"/>
    </source>
</evidence>
<dbReference type="EMBL" id="CP162601">
    <property type="protein sequence ID" value="XDK24922.1"/>
    <property type="molecule type" value="Genomic_DNA"/>
</dbReference>
<proteinExistence type="inferred from homology"/>
<dbReference type="Gene3D" id="3.40.30.10">
    <property type="entry name" value="Glutaredoxin"/>
    <property type="match status" value="1"/>
</dbReference>
<dbReference type="InterPro" id="IPR028250">
    <property type="entry name" value="DsbDN"/>
</dbReference>
<keyword evidence="10 18" id="KW-1133">Transmembrane helix</keyword>
<evidence type="ECO:0000256" key="11">
    <source>
        <dbReference type="ARBA" id="ARBA00023002"/>
    </source>
</evidence>
<comment type="similarity">
    <text evidence="2 18">Belongs to the thioredoxin family. DsbD subfamily.</text>
</comment>
<evidence type="ECO:0000256" key="18">
    <source>
        <dbReference type="HAMAP-Rule" id="MF_00399"/>
    </source>
</evidence>
<evidence type="ECO:0000256" key="8">
    <source>
        <dbReference type="ARBA" id="ARBA00022748"/>
    </source>
</evidence>
<feature type="transmembrane region" description="Helical" evidence="18">
    <location>
        <begin position="316"/>
        <end position="345"/>
    </location>
</feature>
<evidence type="ECO:0000256" key="13">
    <source>
        <dbReference type="ARBA" id="ARBA00023136"/>
    </source>
</evidence>
<feature type="domain" description="Thioredoxin" evidence="19">
    <location>
        <begin position="463"/>
        <end position="596"/>
    </location>
</feature>
<dbReference type="GO" id="GO:0005886">
    <property type="term" value="C:plasma membrane"/>
    <property type="evidence" value="ECO:0007669"/>
    <property type="project" value="UniProtKB-SubCell"/>
</dbReference>
<keyword evidence="13 18" id="KW-0472">Membrane</keyword>
<dbReference type="GO" id="GO:0047134">
    <property type="term" value="F:protein-disulfide reductase [NAD(P)H] activity"/>
    <property type="evidence" value="ECO:0007669"/>
    <property type="project" value="UniProtKB-UniRule"/>
</dbReference>
<dbReference type="Gene3D" id="2.60.40.1250">
    <property type="entry name" value="Thiol:disulfide interchange protein DsbD, N-terminal domain"/>
    <property type="match status" value="1"/>
</dbReference>
<feature type="chain" id="PRO_5044032280" description="Thiol:disulfide interchange protein DsbD" evidence="18">
    <location>
        <begin position="22"/>
        <end position="596"/>
    </location>
</feature>
<dbReference type="GO" id="GO:0045454">
    <property type="term" value="P:cell redox homeostasis"/>
    <property type="evidence" value="ECO:0007669"/>
    <property type="project" value="TreeGrafter"/>
</dbReference>
<feature type="transmembrane region" description="Helical" evidence="18">
    <location>
        <begin position="235"/>
        <end position="261"/>
    </location>
</feature>
<evidence type="ECO:0000256" key="12">
    <source>
        <dbReference type="ARBA" id="ARBA00023027"/>
    </source>
</evidence>
<protein>
    <recommendedName>
        <fullName evidence="18">Thiol:disulfide interchange protein DsbD</fullName>
        <ecNumber evidence="18">1.8.1.8</ecNumber>
    </recommendedName>
    <alternativeName>
        <fullName evidence="18">Protein-disulfide reductase</fullName>
        <shortName evidence="18">Disulfide reductase</shortName>
    </alternativeName>
</protein>
<dbReference type="PROSITE" id="PS00194">
    <property type="entry name" value="THIOREDOXIN_1"/>
    <property type="match status" value="1"/>
</dbReference>
<comment type="function">
    <text evidence="18">Required to facilitate the formation of correct disulfide bonds in some periplasmic proteins and for the assembly of the periplasmic c-type cytochromes. Acts by transferring electrons from cytoplasmic thioredoxin to the periplasm. This transfer involves a cascade of disulfide bond formation and reduction steps.</text>
</comment>
<comment type="catalytic activity">
    <reaction evidence="17 18">
        <text>[protein]-dithiol + NADP(+) = [protein]-disulfide + NADPH + H(+)</text>
        <dbReference type="Rhea" id="RHEA:18753"/>
        <dbReference type="Rhea" id="RHEA-COMP:10593"/>
        <dbReference type="Rhea" id="RHEA-COMP:10594"/>
        <dbReference type="ChEBI" id="CHEBI:15378"/>
        <dbReference type="ChEBI" id="CHEBI:29950"/>
        <dbReference type="ChEBI" id="CHEBI:50058"/>
        <dbReference type="ChEBI" id="CHEBI:57783"/>
        <dbReference type="ChEBI" id="CHEBI:58349"/>
        <dbReference type="EC" id="1.8.1.8"/>
    </reaction>
</comment>
<keyword evidence="12 18" id="KW-0520">NAD</keyword>
<feature type="signal peptide" evidence="18">
    <location>
        <begin position="1"/>
        <end position="21"/>
    </location>
</feature>
<evidence type="ECO:0000256" key="16">
    <source>
        <dbReference type="ARBA" id="ARBA00047388"/>
    </source>
</evidence>
<dbReference type="RefSeq" id="WP_306102053.1">
    <property type="nucleotide sequence ID" value="NZ_CP162601.1"/>
</dbReference>
<comment type="subcellular location">
    <subcellularLocation>
        <location evidence="1 18">Cell inner membrane</location>
        <topology evidence="1 18">Multi-pass membrane protein</topology>
    </subcellularLocation>
</comment>
<dbReference type="InterPro" id="IPR035671">
    <property type="entry name" value="DsbD_gamma"/>
</dbReference>
<dbReference type="PROSITE" id="PS51352">
    <property type="entry name" value="THIOREDOXIN_2"/>
    <property type="match status" value="1"/>
</dbReference>
<keyword evidence="4 18" id="KW-1003">Cell membrane</keyword>
<keyword evidence="7 18" id="KW-0732">Signal</keyword>
<comment type="caution">
    <text evidence="18">Lacks conserved residue(s) required for the propagation of feature annotation.</text>
</comment>
<dbReference type="AlphaFoldDB" id="A0AB39HBV2"/>
<name>A0AB39HBV2_9VIBR</name>
<evidence type="ECO:0000256" key="4">
    <source>
        <dbReference type="ARBA" id="ARBA00022475"/>
    </source>
</evidence>
<feature type="transmembrane region" description="Helical" evidence="18">
    <location>
        <begin position="444"/>
        <end position="465"/>
    </location>
</feature>
<dbReference type="GO" id="GO:0017004">
    <property type="term" value="P:cytochrome complex assembly"/>
    <property type="evidence" value="ECO:0007669"/>
    <property type="project" value="UniProtKB-UniRule"/>
</dbReference>
<gene>
    <name evidence="18" type="primary">dsbD</name>
    <name evidence="20" type="ORF">AB0763_12250</name>
</gene>
<dbReference type="PANTHER" id="PTHR32234">
    <property type="entry name" value="THIOL:DISULFIDE INTERCHANGE PROTEIN DSBD"/>
    <property type="match status" value="1"/>
</dbReference>
<dbReference type="CDD" id="cd02953">
    <property type="entry name" value="DsbDgamma"/>
    <property type="match status" value="1"/>
</dbReference>
<evidence type="ECO:0000313" key="20">
    <source>
        <dbReference type="EMBL" id="XDK24922.1"/>
    </source>
</evidence>
<dbReference type="Pfam" id="PF11412">
    <property type="entry name" value="DsbD_N"/>
    <property type="match status" value="1"/>
</dbReference>
<keyword evidence="6 18" id="KW-0812">Transmembrane</keyword>
<feature type="transmembrane region" description="Helical" evidence="18">
    <location>
        <begin position="351"/>
        <end position="376"/>
    </location>
</feature>
<comment type="catalytic activity">
    <reaction evidence="16 18">
        <text>[protein]-dithiol + NAD(+) = [protein]-disulfide + NADH + H(+)</text>
        <dbReference type="Rhea" id="RHEA:18749"/>
        <dbReference type="Rhea" id="RHEA-COMP:10593"/>
        <dbReference type="Rhea" id="RHEA-COMP:10594"/>
        <dbReference type="ChEBI" id="CHEBI:15378"/>
        <dbReference type="ChEBI" id="CHEBI:29950"/>
        <dbReference type="ChEBI" id="CHEBI:50058"/>
        <dbReference type="ChEBI" id="CHEBI:57540"/>
        <dbReference type="ChEBI" id="CHEBI:57945"/>
        <dbReference type="EC" id="1.8.1.8"/>
    </reaction>
</comment>
<dbReference type="InterPro" id="IPR003834">
    <property type="entry name" value="Cyt_c_assmbl_TM_dom"/>
</dbReference>
<sequence precursor="true">MRYLLHLFWLLAISFSPLSQALDLQKSTLLTQQNQNQRFGPVDQVFAFSAFSQDQFLSLDWQIERGYYLYKKSIQVITPTGPVSLTLPDAESHFDDFFGHVDIYRQSLSTSVSLPPQEQPTQIQVTYQGCADAGFCYPPTTKTVDVAAFDTPVSPKQATAPATSSTLSSHSVELQDYSAAPASDTPQTQVGQHWWTPLLFVLFGIGLALTPCVLPMYPIVTSLVLGQGKLSNLRTFVLALTYVQGMAITYTGLGLVVASLGLPFQAALQQPPVLIGLSLLFIALAASMFGLYTLQLPSRLQTRVNQWSNQAQGGRLGGVFVMGMISGLVCSPCTTAPLSGALLYVAQTGNLWVGALTLYALAMGMGIPLILAAMFGQKLLPKTGAWMNDIKILFGFLLLAAPLFLLERLVPSAIATSLWAVLGLCTATWVWHRQSHFSPSRLRSAAALIAILGIQFSAYSLYRVWLAPAPVSPAQALSFTQVSDLAELETQLLSAKQQQQPVMIDFYADWCVACKEFEHKTFTDPKVKAALAHYRLLQIDVTANNAEDQAVLKRLDVLGLPTLDFWASSGELNSAARVSGFLSAEDFINHLEKNSL</sequence>
<keyword evidence="8 18" id="KW-0201">Cytochrome c-type biogenesis</keyword>
<evidence type="ECO:0000256" key="14">
    <source>
        <dbReference type="ARBA" id="ARBA00023157"/>
    </source>
</evidence>
<accession>A0AB39HBV2</accession>
<dbReference type="InterPro" id="IPR017937">
    <property type="entry name" value="Thioredoxin_CS"/>
</dbReference>
<reference evidence="20" key="1">
    <citation type="submission" date="2024-07" db="EMBL/GenBank/DDBJ databases">
        <title>Genome Analysis of a Potential Novel Vibrio Species Secreting pH- and Thermo-stable Alginate Lyase and its Application in Producing Alginate Oligosaccharides.</title>
        <authorList>
            <person name="Huang H."/>
            <person name="Bao K."/>
        </authorList>
    </citation>
    <scope>NUCLEOTIDE SEQUENCE</scope>
    <source>
        <strain evidence="20">HB236076</strain>
    </source>
</reference>
<feature type="transmembrane region" description="Helical" evidence="18">
    <location>
        <begin position="194"/>
        <end position="214"/>
    </location>
</feature>
<evidence type="ECO:0000256" key="7">
    <source>
        <dbReference type="ARBA" id="ARBA00022729"/>
    </source>
</evidence>
<keyword evidence="15 18" id="KW-0676">Redox-active center</keyword>
<dbReference type="InterPro" id="IPR036929">
    <property type="entry name" value="DsbDN_sf"/>
</dbReference>
<dbReference type="Pfam" id="PF02683">
    <property type="entry name" value="DsbD_TM"/>
    <property type="match status" value="1"/>
</dbReference>
<dbReference type="InterPro" id="IPR036249">
    <property type="entry name" value="Thioredoxin-like_sf"/>
</dbReference>
<keyword evidence="5 18" id="KW-0997">Cell inner membrane</keyword>
<dbReference type="InterPro" id="IPR013766">
    <property type="entry name" value="Thioredoxin_domain"/>
</dbReference>
<feature type="transmembrane region" description="Helical" evidence="18">
    <location>
        <begin position="412"/>
        <end position="432"/>
    </location>
</feature>
<evidence type="ECO:0000256" key="9">
    <source>
        <dbReference type="ARBA" id="ARBA00022982"/>
    </source>
</evidence>
<dbReference type="InterPro" id="IPR022910">
    <property type="entry name" value="Thiol_diS_interchange_DbsD"/>
</dbReference>
<evidence type="ECO:0000259" key="19">
    <source>
        <dbReference type="PROSITE" id="PS51352"/>
    </source>
</evidence>
<dbReference type="PANTHER" id="PTHR32234:SF0">
    <property type="entry name" value="THIOL:DISULFIDE INTERCHANGE PROTEIN DSBD"/>
    <property type="match status" value="1"/>
</dbReference>
<evidence type="ECO:0000256" key="3">
    <source>
        <dbReference type="ARBA" id="ARBA00022448"/>
    </source>
</evidence>
<dbReference type="Pfam" id="PF13899">
    <property type="entry name" value="Thioredoxin_7"/>
    <property type="match status" value="1"/>
</dbReference>
<keyword evidence="11 18" id="KW-0560">Oxidoreductase</keyword>
<evidence type="ECO:0000256" key="1">
    <source>
        <dbReference type="ARBA" id="ARBA00004429"/>
    </source>
</evidence>
<keyword evidence="3 18" id="KW-0813">Transport</keyword>
<dbReference type="GO" id="GO:0009055">
    <property type="term" value="F:electron transfer activity"/>
    <property type="evidence" value="ECO:0007669"/>
    <property type="project" value="UniProtKB-UniRule"/>
</dbReference>
<feature type="transmembrane region" description="Helical" evidence="18">
    <location>
        <begin position="273"/>
        <end position="295"/>
    </location>
</feature>
<dbReference type="KEGG" id="vih:AB0763_12250"/>
<evidence type="ECO:0000256" key="6">
    <source>
        <dbReference type="ARBA" id="ARBA00022692"/>
    </source>
</evidence>
<evidence type="ECO:0000256" key="15">
    <source>
        <dbReference type="ARBA" id="ARBA00023284"/>
    </source>
</evidence>
<keyword evidence="14 18" id="KW-1015">Disulfide bond</keyword>
<dbReference type="NCBIfam" id="NF001419">
    <property type="entry name" value="PRK00293.1"/>
    <property type="match status" value="1"/>
</dbReference>
<evidence type="ECO:0000256" key="10">
    <source>
        <dbReference type="ARBA" id="ARBA00022989"/>
    </source>
</evidence>
<feature type="disulfide bond" description="Redox-active" evidence="18">
    <location>
        <begin position="130"/>
        <end position="136"/>
    </location>
</feature>
<organism evidence="20">
    <name type="scientific">Vibrio sp. HB236076</name>
    <dbReference type="NCBI Taxonomy" id="3232307"/>
    <lineage>
        <taxon>Bacteria</taxon>
        <taxon>Pseudomonadati</taxon>
        <taxon>Pseudomonadota</taxon>
        <taxon>Gammaproteobacteria</taxon>
        <taxon>Vibrionales</taxon>
        <taxon>Vibrionaceae</taxon>
        <taxon>Vibrio</taxon>
    </lineage>
</organism>
<evidence type="ECO:0000256" key="5">
    <source>
        <dbReference type="ARBA" id="ARBA00022519"/>
    </source>
</evidence>
<dbReference type="SUPFAM" id="SSF74863">
    <property type="entry name" value="Thiol:disulfide interchange protein DsbD, N-terminal domain (DsbD-alpha)"/>
    <property type="match status" value="1"/>
</dbReference>
<keyword evidence="9 18" id="KW-0249">Electron transport</keyword>